<feature type="region of interest" description="Disordered" evidence="2">
    <location>
        <begin position="38"/>
        <end position="58"/>
    </location>
</feature>
<feature type="compositionally biased region" description="Low complexity" evidence="2">
    <location>
        <begin position="38"/>
        <end position="55"/>
    </location>
</feature>
<dbReference type="SUPFAM" id="SSF57180">
    <property type="entry name" value="Cellulose-binding domain"/>
    <property type="match status" value="1"/>
</dbReference>
<sequence length="219" mass="23392">CGGQGWTGATTCVAGWTCVYSNAWYSQCLQGTTTATTTTTSQTSTTTSKTSTTTTNVSPSQPIQTLVGDWLWIRAVAAPNFHKYLRSIASYAPGDAILGDYTTAAQFKIVSGQLQHYLPGGSVLYMQVETRPDSTVMKLKTSFAATPNTYGTFAWSGDALTWTVSGITRPNNAAWLACTDAAAGPDLYINLGNYMYQTPAGCADQTIHYYNGATAVPRI</sequence>
<reference evidence="4 5" key="1">
    <citation type="submission" date="2014-04" db="EMBL/GenBank/DDBJ databases">
        <authorList>
            <consortium name="DOE Joint Genome Institute"/>
            <person name="Kuo A."/>
            <person name="Girlanda M."/>
            <person name="Perotto S."/>
            <person name="Kohler A."/>
            <person name="Nagy L.G."/>
            <person name="Floudas D."/>
            <person name="Copeland A."/>
            <person name="Barry K.W."/>
            <person name="Cichocki N."/>
            <person name="Veneault-Fourrey C."/>
            <person name="LaButti K."/>
            <person name="Lindquist E.A."/>
            <person name="Lipzen A."/>
            <person name="Lundell T."/>
            <person name="Morin E."/>
            <person name="Murat C."/>
            <person name="Sun H."/>
            <person name="Tunlid A."/>
            <person name="Henrissat B."/>
            <person name="Grigoriev I.V."/>
            <person name="Hibbett D.S."/>
            <person name="Martin F."/>
            <person name="Nordberg H.P."/>
            <person name="Cantor M.N."/>
            <person name="Hua S.X."/>
        </authorList>
    </citation>
    <scope>NUCLEOTIDE SEQUENCE [LARGE SCALE GENOMIC DNA]</scope>
    <source>
        <strain evidence="4 5">MUT 4182</strain>
    </source>
</reference>
<dbReference type="GO" id="GO:0030248">
    <property type="term" value="F:cellulose binding"/>
    <property type="evidence" value="ECO:0007669"/>
    <property type="project" value="InterPro"/>
</dbReference>
<evidence type="ECO:0000259" key="3">
    <source>
        <dbReference type="PROSITE" id="PS51164"/>
    </source>
</evidence>
<dbReference type="Proteomes" id="UP000054248">
    <property type="component" value="Unassembled WGS sequence"/>
</dbReference>
<dbReference type="PROSITE" id="PS51164">
    <property type="entry name" value="CBM1_2"/>
    <property type="match status" value="1"/>
</dbReference>
<reference evidence="5" key="2">
    <citation type="submission" date="2015-01" db="EMBL/GenBank/DDBJ databases">
        <title>Evolutionary Origins and Diversification of the Mycorrhizal Mutualists.</title>
        <authorList>
            <consortium name="DOE Joint Genome Institute"/>
            <consortium name="Mycorrhizal Genomics Consortium"/>
            <person name="Kohler A."/>
            <person name="Kuo A."/>
            <person name="Nagy L.G."/>
            <person name="Floudas D."/>
            <person name="Copeland A."/>
            <person name="Barry K.W."/>
            <person name="Cichocki N."/>
            <person name="Veneault-Fourrey C."/>
            <person name="LaButti K."/>
            <person name="Lindquist E.A."/>
            <person name="Lipzen A."/>
            <person name="Lundell T."/>
            <person name="Morin E."/>
            <person name="Murat C."/>
            <person name="Riley R."/>
            <person name="Ohm R."/>
            <person name="Sun H."/>
            <person name="Tunlid A."/>
            <person name="Henrissat B."/>
            <person name="Grigoriev I.V."/>
            <person name="Hibbett D.S."/>
            <person name="Martin F."/>
        </authorList>
    </citation>
    <scope>NUCLEOTIDE SEQUENCE [LARGE SCALE GENOMIC DNA]</scope>
    <source>
        <strain evidence="5">MUT 4182</strain>
    </source>
</reference>
<dbReference type="GO" id="GO:0005975">
    <property type="term" value="P:carbohydrate metabolic process"/>
    <property type="evidence" value="ECO:0007669"/>
    <property type="project" value="InterPro"/>
</dbReference>
<dbReference type="EMBL" id="KN823207">
    <property type="protein sequence ID" value="KIO19715.1"/>
    <property type="molecule type" value="Genomic_DNA"/>
</dbReference>
<feature type="domain" description="CBM1" evidence="3">
    <location>
        <begin position="1"/>
        <end position="29"/>
    </location>
</feature>
<dbReference type="SMART" id="SM00236">
    <property type="entry name" value="fCBD"/>
    <property type="match status" value="1"/>
</dbReference>
<keyword evidence="5" id="KW-1185">Reference proteome</keyword>
<dbReference type="InterPro" id="IPR035971">
    <property type="entry name" value="CBD_sf"/>
</dbReference>
<protein>
    <submittedName>
        <fullName evidence="4">Carbohydrate-binding module family 1 protein</fullName>
    </submittedName>
</protein>
<name>A0A0C3PXB6_9AGAM</name>
<evidence type="ECO:0000313" key="5">
    <source>
        <dbReference type="Proteomes" id="UP000054248"/>
    </source>
</evidence>
<dbReference type="InterPro" id="IPR000254">
    <property type="entry name" value="CBD"/>
</dbReference>
<proteinExistence type="predicted"/>
<evidence type="ECO:0000256" key="2">
    <source>
        <dbReference type="SAM" id="MobiDB-lite"/>
    </source>
</evidence>
<dbReference type="GO" id="GO:0005576">
    <property type="term" value="C:extracellular region"/>
    <property type="evidence" value="ECO:0007669"/>
    <property type="project" value="InterPro"/>
</dbReference>
<dbReference type="PROSITE" id="PS00562">
    <property type="entry name" value="CBM1_1"/>
    <property type="match status" value="1"/>
</dbReference>
<dbReference type="STRING" id="1051891.A0A0C3PXB6"/>
<evidence type="ECO:0000256" key="1">
    <source>
        <dbReference type="ARBA" id="ARBA00022729"/>
    </source>
</evidence>
<feature type="non-terminal residue" evidence="4">
    <location>
        <position position="1"/>
    </location>
</feature>
<dbReference type="OrthoDB" id="2115822at2759"/>
<accession>A0A0C3PXB6</accession>
<dbReference type="AlphaFoldDB" id="A0A0C3PXB6"/>
<organism evidence="4 5">
    <name type="scientific">Tulasnella calospora MUT 4182</name>
    <dbReference type="NCBI Taxonomy" id="1051891"/>
    <lineage>
        <taxon>Eukaryota</taxon>
        <taxon>Fungi</taxon>
        <taxon>Dikarya</taxon>
        <taxon>Basidiomycota</taxon>
        <taxon>Agaricomycotina</taxon>
        <taxon>Agaricomycetes</taxon>
        <taxon>Cantharellales</taxon>
        <taxon>Tulasnellaceae</taxon>
        <taxon>Tulasnella</taxon>
    </lineage>
</organism>
<evidence type="ECO:0000313" key="4">
    <source>
        <dbReference type="EMBL" id="KIO19715.1"/>
    </source>
</evidence>
<dbReference type="HOGENOM" id="CLU_066055_0_0_1"/>
<keyword evidence="1" id="KW-0732">Signal</keyword>
<gene>
    <name evidence="4" type="ORF">M407DRAFT_82455</name>
</gene>
<dbReference type="Pfam" id="PF00734">
    <property type="entry name" value="CBM_1"/>
    <property type="match status" value="1"/>
</dbReference>